<keyword evidence="2" id="KW-1185">Reference proteome</keyword>
<dbReference type="Proteomes" id="UP000076727">
    <property type="component" value="Unassembled WGS sequence"/>
</dbReference>
<protein>
    <recommendedName>
        <fullName evidence="3">Condensation domain-containing protein</fullName>
    </recommendedName>
</protein>
<proteinExistence type="predicted"/>
<evidence type="ECO:0000313" key="2">
    <source>
        <dbReference type="Proteomes" id="UP000076727"/>
    </source>
</evidence>
<evidence type="ECO:0008006" key="3">
    <source>
        <dbReference type="Google" id="ProtNLM"/>
    </source>
</evidence>
<sequence length="169" mass="18725">MTVEAVILPGYDLWMTFIKNVHVLPVSLDIQRFHRSLEVVLRQYPHASGRLRSGESHWSLVKLLQSPIPIQVVRLLGSPDAGLNDRRVIQDNIQEYLYSEQGSAGPAADDRALLLLKLTVAKTETAIGVSWHHTLGKLPLLTYTVDLLLTMATTHRGCRNSSAIHAGSV</sequence>
<dbReference type="InterPro" id="IPR023213">
    <property type="entry name" value="CAT-like_dom_sf"/>
</dbReference>
<accession>A0A165M3A2</accession>
<organism evidence="1 2">
    <name type="scientific">Daedalea quercina L-15889</name>
    <dbReference type="NCBI Taxonomy" id="1314783"/>
    <lineage>
        <taxon>Eukaryota</taxon>
        <taxon>Fungi</taxon>
        <taxon>Dikarya</taxon>
        <taxon>Basidiomycota</taxon>
        <taxon>Agaricomycotina</taxon>
        <taxon>Agaricomycetes</taxon>
        <taxon>Polyporales</taxon>
        <taxon>Fomitopsis</taxon>
    </lineage>
</organism>
<dbReference type="EMBL" id="KV429110">
    <property type="protein sequence ID" value="KZT65177.1"/>
    <property type="molecule type" value="Genomic_DNA"/>
</dbReference>
<evidence type="ECO:0000313" key="1">
    <source>
        <dbReference type="EMBL" id="KZT65177.1"/>
    </source>
</evidence>
<reference evidence="1 2" key="1">
    <citation type="journal article" date="2016" name="Mol. Biol. Evol.">
        <title>Comparative Genomics of Early-Diverging Mushroom-Forming Fungi Provides Insights into the Origins of Lignocellulose Decay Capabilities.</title>
        <authorList>
            <person name="Nagy L.G."/>
            <person name="Riley R."/>
            <person name="Tritt A."/>
            <person name="Adam C."/>
            <person name="Daum C."/>
            <person name="Floudas D."/>
            <person name="Sun H."/>
            <person name="Yadav J.S."/>
            <person name="Pangilinan J."/>
            <person name="Larsson K.H."/>
            <person name="Matsuura K."/>
            <person name="Barry K."/>
            <person name="Labutti K."/>
            <person name="Kuo R."/>
            <person name="Ohm R.A."/>
            <person name="Bhattacharya S.S."/>
            <person name="Shirouzu T."/>
            <person name="Yoshinaga Y."/>
            <person name="Martin F.M."/>
            <person name="Grigoriev I.V."/>
            <person name="Hibbett D.S."/>
        </authorList>
    </citation>
    <scope>NUCLEOTIDE SEQUENCE [LARGE SCALE GENOMIC DNA]</scope>
    <source>
        <strain evidence="1 2">L-15889</strain>
    </source>
</reference>
<gene>
    <name evidence="1" type="ORF">DAEQUDRAFT_539681</name>
</gene>
<dbReference type="OrthoDB" id="1862401at2759"/>
<name>A0A165M3A2_9APHY</name>
<dbReference type="AlphaFoldDB" id="A0A165M3A2"/>
<dbReference type="Gene3D" id="3.30.559.10">
    <property type="entry name" value="Chloramphenicol acetyltransferase-like domain"/>
    <property type="match status" value="1"/>
</dbReference>